<feature type="chain" id="PRO_5009523786" description="LTD domain-containing protein" evidence="2">
    <location>
        <begin position="21"/>
        <end position="437"/>
    </location>
</feature>
<dbReference type="InterPro" id="IPR001322">
    <property type="entry name" value="Lamin_tail_dom"/>
</dbReference>
<evidence type="ECO:0000313" key="5">
    <source>
        <dbReference type="Proteomes" id="UP000178794"/>
    </source>
</evidence>
<comment type="caution">
    <text evidence="4">The sequence shown here is derived from an EMBL/GenBank/DDBJ whole genome shotgun (WGS) entry which is preliminary data.</text>
</comment>
<name>A0A1F6DDS7_9BACT</name>
<evidence type="ECO:0000256" key="2">
    <source>
        <dbReference type="SAM" id="SignalP"/>
    </source>
</evidence>
<feature type="signal peptide" evidence="2">
    <location>
        <begin position="1"/>
        <end position="20"/>
    </location>
</feature>
<dbReference type="InterPro" id="IPR036415">
    <property type="entry name" value="Lamin_tail_dom_sf"/>
</dbReference>
<dbReference type="Pfam" id="PF00932">
    <property type="entry name" value="LTD"/>
    <property type="match status" value="1"/>
</dbReference>
<dbReference type="EMBL" id="MFLF01000015">
    <property type="protein sequence ID" value="OGG59477.1"/>
    <property type="molecule type" value="Genomic_DNA"/>
</dbReference>
<feature type="compositionally biased region" description="Acidic residues" evidence="1">
    <location>
        <begin position="342"/>
        <end position="390"/>
    </location>
</feature>
<keyword evidence="2" id="KW-0732">Signal</keyword>
<evidence type="ECO:0000256" key="1">
    <source>
        <dbReference type="SAM" id="MobiDB-lite"/>
    </source>
</evidence>
<feature type="region of interest" description="Disordered" evidence="1">
    <location>
        <begin position="342"/>
        <end position="404"/>
    </location>
</feature>
<dbReference type="STRING" id="1798492.A3C89_04240"/>
<dbReference type="Proteomes" id="UP000178794">
    <property type="component" value="Unassembled WGS sequence"/>
</dbReference>
<proteinExistence type="predicted"/>
<dbReference type="SUPFAM" id="SSF74853">
    <property type="entry name" value="Lamin A/C globular tail domain"/>
    <property type="match status" value="1"/>
</dbReference>
<dbReference type="AlphaFoldDB" id="A0A1F6DDS7"/>
<reference evidence="4 5" key="1">
    <citation type="journal article" date="2016" name="Nat. Commun.">
        <title>Thousands of microbial genomes shed light on interconnected biogeochemical processes in an aquifer system.</title>
        <authorList>
            <person name="Anantharaman K."/>
            <person name="Brown C.T."/>
            <person name="Hug L.A."/>
            <person name="Sharon I."/>
            <person name="Castelle C.J."/>
            <person name="Probst A.J."/>
            <person name="Thomas B.C."/>
            <person name="Singh A."/>
            <person name="Wilkins M.J."/>
            <person name="Karaoz U."/>
            <person name="Brodie E.L."/>
            <person name="Williams K.H."/>
            <person name="Hubbard S.S."/>
            <person name="Banfield J.F."/>
        </authorList>
    </citation>
    <scope>NUCLEOTIDE SEQUENCE [LARGE SCALE GENOMIC DNA]</scope>
</reference>
<organism evidence="4 5">
    <name type="scientific">Candidatus Kaiserbacteria bacterium RIFCSPHIGHO2_02_FULL_50_50</name>
    <dbReference type="NCBI Taxonomy" id="1798492"/>
    <lineage>
        <taxon>Bacteria</taxon>
        <taxon>Candidatus Kaiseribacteriota</taxon>
    </lineage>
</organism>
<gene>
    <name evidence="4" type="ORF">A3C89_04240</name>
</gene>
<feature type="domain" description="LTD" evidence="3">
    <location>
        <begin position="137"/>
        <end position="254"/>
    </location>
</feature>
<evidence type="ECO:0000313" key="4">
    <source>
        <dbReference type="EMBL" id="OGG59477.1"/>
    </source>
</evidence>
<protein>
    <recommendedName>
        <fullName evidence="3">LTD domain-containing protein</fullName>
    </recommendedName>
</protein>
<evidence type="ECO:0000259" key="3">
    <source>
        <dbReference type="PROSITE" id="PS51841"/>
    </source>
</evidence>
<dbReference type="PROSITE" id="PS51841">
    <property type="entry name" value="LTD"/>
    <property type="match status" value="1"/>
</dbReference>
<accession>A0A1F6DDS7</accession>
<sequence length="437" mass="46780">MIKKLLLTILLLTAPLTTHAYFSDEEVSGAIMSAGRIAFTMSATTTSLAPSATSFTFAIDDESTQTPNFSVGTASTTCSGVTFTATQNQFSGEHTVGIQGAVANCAVTIVTEAWQQNFTQGQGGFTASSTLTFTFTDPNAPQPTATVVLNEIYANASSTASEWVEIYNAGTQSVDLNGWSVREGTKTPQQIISTCDSAPGNRMAPLLEGGSTEIVPGGYLAVRHCVGNRLVNTGSSIELYDSSSTVVSTTTYVSLENNETYSRIPNSENWGITNPTPGAENIFPVAPSAVRSMKALSLDDPAITLLVDNGEEEEKSETDSVEEVIAEEAIKEDEQIVVEPDDEPLIEEVVDDPADADVEEKADDEEEVSESEVVEEVEEEAEEEAVEEPEEKAQEDAVEEIEEEVQEEVVQEVVEEVVEEVEQEAAAPVVAGEKFEG</sequence>